<evidence type="ECO:0000313" key="2">
    <source>
        <dbReference type="EMBL" id="ABO07894.1"/>
    </source>
</evidence>
<keyword evidence="3" id="KW-1185">Reference proteome</keyword>
<dbReference type="STRING" id="410359.Pcal_0462"/>
<dbReference type="HOGENOM" id="CLU_123170_2_0_2"/>
<reference evidence="2" key="1">
    <citation type="submission" date="2007-02" db="EMBL/GenBank/DDBJ databases">
        <title>Complete sequence of Pyrobaculum calidifontis JCM 11548.</title>
        <authorList>
            <consortium name="US DOE Joint Genome Institute"/>
            <person name="Copeland A."/>
            <person name="Lucas S."/>
            <person name="Lapidus A."/>
            <person name="Barry K."/>
            <person name="Glavina del Rio T."/>
            <person name="Dalin E."/>
            <person name="Tice H."/>
            <person name="Pitluck S."/>
            <person name="Chain P."/>
            <person name="Malfatti S."/>
            <person name="Shin M."/>
            <person name="Vergez L."/>
            <person name="Schmutz J."/>
            <person name="Larimer F."/>
            <person name="Land M."/>
            <person name="Hauser L."/>
            <person name="Kyrpides N."/>
            <person name="Mikhailova N."/>
            <person name="Cozen A.E."/>
            <person name="Fitz-Gibbon S.T."/>
            <person name="House C.H."/>
            <person name="Saltikov C."/>
            <person name="Lowe T.M."/>
            <person name="Richardson P."/>
        </authorList>
    </citation>
    <scope>NUCLEOTIDE SEQUENCE [LARGE SCALE GENOMIC DNA]</scope>
    <source>
        <strain evidence="2">JCM 11548</strain>
    </source>
</reference>
<dbReference type="OrthoDB" id="38470at2157"/>
<dbReference type="SMART" id="SM00748">
    <property type="entry name" value="HEPN"/>
    <property type="match status" value="1"/>
</dbReference>
<accession>A3MTC7</accession>
<organism evidence="2 3">
    <name type="scientific">Pyrobaculum calidifontis (strain DSM 21063 / JCM 11548 / VA1)</name>
    <dbReference type="NCBI Taxonomy" id="410359"/>
    <lineage>
        <taxon>Archaea</taxon>
        <taxon>Thermoproteota</taxon>
        <taxon>Thermoprotei</taxon>
        <taxon>Thermoproteales</taxon>
        <taxon>Thermoproteaceae</taxon>
        <taxon>Pyrobaculum</taxon>
    </lineage>
</organism>
<name>A3MTC7_PYRCJ</name>
<dbReference type="SUPFAM" id="SSF81593">
    <property type="entry name" value="Nucleotidyltransferase substrate binding subunit/domain"/>
    <property type="match status" value="1"/>
</dbReference>
<evidence type="ECO:0000313" key="3">
    <source>
        <dbReference type="Proteomes" id="UP000001431"/>
    </source>
</evidence>
<dbReference type="AlphaFoldDB" id="A3MTC7"/>
<dbReference type="KEGG" id="pcl:Pcal_0462"/>
<dbReference type="EMBL" id="CP000561">
    <property type="protein sequence ID" value="ABO07894.1"/>
    <property type="molecule type" value="Genomic_DNA"/>
</dbReference>
<gene>
    <name evidence="2" type="ordered locus">Pcal_0462</name>
</gene>
<dbReference type="GeneID" id="4910170"/>
<feature type="domain" description="HEPN" evidence="1">
    <location>
        <begin position="8"/>
        <end position="117"/>
    </location>
</feature>
<dbReference type="Pfam" id="PF05168">
    <property type="entry name" value="HEPN"/>
    <property type="match status" value="1"/>
</dbReference>
<proteinExistence type="predicted"/>
<sequence>MPTYEKWIERAKRYAALAREMATRGFYPEACLFAQQAAELYLKGLLIKATGARPYTHSILHLLRSYLALSGREPGEEETRCAKLLTEHYLGARYPDARMLEYDDKDAEECLRCMDAVLNAAV</sequence>
<dbReference type="RefSeq" id="WP_011849152.1">
    <property type="nucleotide sequence ID" value="NC_009073.1"/>
</dbReference>
<dbReference type="InterPro" id="IPR007842">
    <property type="entry name" value="HEPN_dom"/>
</dbReference>
<dbReference type="PROSITE" id="PS50910">
    <property type="entry name" value="HEPN"/>
    <property type="match status" value="1"/>
</dbReference>
<dbReference type="Gene3D" id="1.20.120.330">
    <property type="entry name" value="Nucleotidyltransferases domain 2"/>
    <property type="match status" value="1"/>
</dbReference>
<protein>
    <submittedName>
        <fullName evidence="2">HEPN domain protein</fullName>
    </submittedName>
</protein>
<evidence type="ECO:0000259" key="1">
    <source>
        <dbReference type="PROSITE" id="PS50910"/>
    </source>
</evidence>
<dbReference type="eggNOG" id="arCOG01191">
    <property type="taxonomic scope" value="Archaea"/>
</dbReference>
<dbReference type="Proteomes" id="UP000001431">
    <property type="component" value="Chromosome"/>
</dbReference>